<gene>
    <name evidence="2" type="ORF">BKA10_003022</name>
</gene>
<feature type="compositionally biased region" description="Basic and acidic residues" evidence="1">
    <location>
        <begin position="14"/>
        <end position="33"/>
    </location>
</feature>
<protein>
    <submittedName>
        <fullName evidence="2">Uncharacterized protein</fullName>
    </submittedName>
</protein>
<accession>A0AA40VPD6</accession>
<dbReference type="AlphaFoldDB" id="A0AA40VPD6"/>
<proteinExistence type="predicted"/>
<evidence type="ECO:0000313" key="3">
    <source>
        <dbReference type="Proteomes" id="UP000549113"/>
    </source>
</evidence>
<keyword evidence="3" id="KW-1185">Reference proteome</keyword>
<reference evidence="2 3" key="1">
    <citation type="submission" date="2020-08" db="EMBL/GenBank/DDBJ databases">
        <title>Sequencing the genomes of 1000 actinobacteria strains.</title>
        <authorList>
            <person name="Klenk H.-P."/>
        </authorList>
    </citation>
    <scope>NUCLEOTIDE SEQUENCE [LARGE SCALE GENOMIC DNA]</scope>
    <source>
        <strain evidence="2 3">DSM 19600</strain>
    </source>
</reference>
<feature type="region of interest" description="Disordered" evidence="1">
    <location>
        <begin position="1"/>
        <end position="33"/>
    </location>
</feature>
<evidence type="ECO:0000313" key="2">
    <source>
        <dbReference type="EMBL" id="MBB4141228.1"/>
    </source>
</evidence>
<comment type="caution">
    <text evidence="2">The sequence shown here is derived from an EMBL/GenBank/DDBJ whole genome shotgun (WGS) entry which is preliminary data.</text>
</comment>
<sequence length="33" mass="3925">MPQLIDEEDDFEDALEREWRRTYGTPGEERLAG</sequence>
<evidence type="ECO:0000256" key="1">
    <source>
        <dbReference type="SAM" id="MobiDB-lite"/>
    </source>
</evidence>
<name>A0AA40VPD6_9MICO</name>
<dbReference type="EMBL" id="JACIFH010000001">
    <property type="protein sequence ID" value="MBB4141228.1"/>
    <property type="molecule type" value="Genomic_DNA"/>
</dbReference>
<feature type="compositionally biased region" description="Acidic residues" evidence="1">
    <location>
        <begin position="1"/>
        <end position="13"/>
    </location>
</feature>
<dbReference type="Proteomes" id="UP000549113">
    <property type="component" value="Unassembled WGS sequence"/>
</dbReference>
<organism evidence="2 3">
    <name type="scientific">Microbacterium invictum</name>
    <dbReference type="NCBI Taxonomy" id="515415"/>
    <lineage>
        <taxon>Bacteria</taxon>
        <taxon>Bacillati</taxon>
        <taxon>Actinomycetota</taxon>
        <taxon>Actinomycetes</taxon>
        <taxon>Micrococcales</taxon>
        <taxon>Microbacteriaceae</taxon>
        <taxon>Microbacterium</taxon>
    </lineage>
</organism>